<dbReference type="AlphaFoldDB" id="A0A1V9XRF3"/>
<dbReference type="SUPFAM" id="SSF50249">
    <property type="entry name" value="Nucleic acid-binding proteins"/>
    <property type="match status" value="2"/>
</dbReference>
<sequence>MFGGISVERDESSERTVVLLVKQIKPELVLSDGWYSIPCDVDSPLAVVLSRVGSKLSINPGHKLCISGAILRGPRNGVDPLHLEGARLSINYNSTRRARWYAPLGFCRKTLTVPLFSVLLHGGTLPLIRVQVTSCSSLMYFEKFAQGGSVIRKESDEIKEQRRFHEEMVEIQERVRKEVLSKIEEEGWTAKRKLRPRGKNKPSNFTSGEEIYEAVEASHDPSQILAGLTASQKEMLERHRENVQSALRARVEEAVRRRMTELREKEECPHERKVAPLLKLLVRCTSSRVEVPLTIWRPSEELRTLLSRPHVIVAILRAKATSSRNFPFGLTTTQSNIHCLSSDGSPGKEDTEQKKQRRTLEDVAVPSKRLRF</sequence>
<dbReference type="InterPro" id="IPR015525">
    <property type="entry name" value="BRCA2"/>
</dbReference>
<feature type="region of interest" description="Disordered" evidence="1">
    <location>
        <begin position="337"/>
        <end position="360"/>
    </location>
</feature>
<evidence type="ECO:0000313" key="3">
    <source>
        <dbReference type="EMBL" id="OQR76074.1"/>
    </source>
</evidence>
<organism evidence="3 4">
    <name type="scientific">Tropilaelaps mercedesae</name>
    <dbReference type="NCBI Taxonomy" id="418985"/>
    <lineage>
        <taxon>Eukaryota</taxon>
        <taxon>Metazoa</taxon>
        <taxon>Ecdysozoa</taxon>
        <taxon>Arthropoda</taxon>
        <taxon>Chelicerata</taxon>
        <taxon>Arachnida</taxon>
        <taxon>Acari</taxon>
        <taxon>Parasitiformes</taxon>
        <taxon>Mesostigmata</taxon>
        <taxon>Gamasina</taxon>
        <taxon>Dermanyssoidea</taxon>
        <taxon>Laelapidae</taxon>
        <taxon>Tropilaelaps</taxon>
    </lineage>
</organism>
<keyword evidence="4" id="KW-1185">Reference proteome</keyword>
<dbReference type="PANTHER" id="PTHR11289:SF0">
    <property type="entry name" value="BREAST CANCER TYPE 2 SUSCEPTIBILITY PROTEIN"/>
    <property type="match status" value="1"/>
</dbReference>
<dbReference type="InterPro" id="IPR015187">
    <property type="entry name" value="BRCA2_OB_1"/>
</dbReference>
<dbReference type="GO" id="GO:0006355">
    <property type="term" value="P:regulation of DNA-templated transcription"/>
    <property type="evidence" value="ECO:0007669"/>
    <property type="project" value="TreeGrafter"/>
</dbReference>
<dbReference type="InParanoid" id="A0A1V9XRF3"/>
<feature type="compositionally biased region" description="Basic and acidic residues" evidence="1">
    <location>
        <begin position="346"/>
        <end position="360"/>
    </location>
</feature>
<gene>
    <name evidence="3" type="ORF">BIW11_08004</name>
</gene>
<dbReference type="Gene3D" id="2.40.50.140">
    <property type="entry name" value="Nucleic acid-binding proteins"/>
    <property type="match status" value="3"/>
</dbReference>
<evidence type="ECO:0000256" key="1">
    <source>
        <dbReference type="SAM" id="MobiDB-lite"/>
    </source>
</evidence>
<dbReference type="STRING" id="418985.A0A1V9XRF3"/>
<comment type="caution">
    <text evidence="3">The sequence shown here is derived from an EMBL/GenBank/DDBJ whole genome shotgun (WGS) entry which is preliminary data.</text>
</comment>
<accession>A0A1V9XRF3</accession>
<dbReference type="SUPFAM" id="SSF81878">
    <property type="entry name" value="BRCA2 tower domain"/>
    <property type="match status" value="1"/>
</dbReference>
<evidence type="ECO:0000259" key="2">
    <source>
        <dbReference type="Pfam" id="PF09103"/>
    </source>
</evidence>
<dbReference type="PANTHER" id="PTHR11289">
    <property type="entry name" value="BREAST CANCER TYPE 2 SUSCEPTIBILITY PROTEIN BRCA2"/>
    <property type="match status" value="1"/>
</dbReference>
<proteinExistence type="predicted"/>
<evidence type="ECO:0000313" key="4">
    <source>
        <dbReference type="Proteomes" id="UP000192247"/>
    </source>
</evidence>
<dbReference type="Proteomes" id="UP000192247">
    <property type="component" value="Unassembled WGS sequence"/>
</dbReference>
<dbReference type="InterPro" id="IPR012340">
    <property type="entry name" value="NA-bd_OB-fold"/>
</dbReference>
<reference evidence="3 4" key="1">
    <citation type="journal article" date="2017" name="Gigascience">
        <title>Draft genome of the honey bee ectoparasitic mite, Tropilaelaps mercedesae, is shaped by the parasitic life history.</title>
        <authorList>
            <person name="Dong X."/>
            <person name="Armstrong S.D."/>
            <person name="Xia D."/>
            <person name="Makepeace B.L."/>
            <person name="Darby A.C."/>
            <person name="Kadowaki T."/>
        </authorList>
    </citation>
    <scope>NUCLEOTIDE SEQUENCE [LARGE SCALE GENOMIC DNA]</scope>
    <source>
        <strain evidence="3">Wuxi-XJTLU</strain>
    </source>
</reference>
<dbReference type="OrthoDB" id="6510875at2759"/>
<name>A0A1V9XRF3_9ACAR</name>
<protein>
    <recommendedName>
        <fullName evidence="2">BRCA2 OB1 domain-containing protein</fullName>
    </recommendedName>
</protein>
<dbReference type="GO" id="GO:0000724">
    <property type="term" value="P:double-strand break repair via homologous recombination"/>
    <property type="evidence" value="ECO:0007669"/>
    <property type="project" value="InterPro"/>
</dbReference>
<dbReference type="GO" id="GO:0005634">
    <property type="term" value="C:nucleus"/>
    <property type="evidence" value="ECO:0007669"/>
    <property type="project" value="TreeGrafter"/>
</dbReference>
<dbReference type="Pfam" id="PF09103">
    <property type="entry name" value="BRCA-2_OB1"/>
    <property type="match status" value="1"/>
</dbReference>
<feature type="domain" description="BRCA2 OB1" evidence="2">
    <location>
        <begin position="8"/>
        <end position="108"/>
    </location>
</feature>
<dbReference type="EMBL" id="MNPL01005346">
    <property type="protein sequence ID" value="OQR76074.1"/>
    <property type="molecule type" value="Genomic_DNA"/>
</dbReference>